<dbReference type="EMBL" id="PPXG01000006">
    <property type="protein sequence ID" value="POH82186.1"/>
    <property type="molecule type" value="Genomic_DNA"/>
</dbReference>
<dbReference type="SMART" id="SM00062">
    <property type="entry name" value="PBPb"/>
    <property type="match status" value="1"/>
</dbReference>
<dbReference type="PANTHER" id="PTHR38834">
    <property type="entry name" value="PERIPLASMIC SUBSTRATE BINDING PROTEIN FAMILY 3"/>
    <property type="match status" value="1"/>
</dbReference>
<dbReference type="Gene3D" id="3.40.190.10">
    <property type="entry name" value="Periplasmic binding protein-like II"/>
    <property type="match status" value="2"/>
</dbReference>
<accession>A0A2S4AL29</accession>
<sequence length="247" mass="27095">MLLSLAMSEGHAGALRFVTEDFPPFTYAQTDTAGNEAPAGPFVDIVTAVCARLHIDCPVQLHPWRRALALAEAGEAQGIFTVIRSPERERAFHLTRMLVTSRYGVYARAASRFVFHRPQDLAGRTVAVYGPSGTSFVLGNHLTKVADVQLILKADNRRLLRMLEAGRFGEYGVAVVNQDVAWNLIDQEALTDIHQAGELQAVSYAIGLSRNAVSEAEFLRFNQALEALIADGSVARILRRYGLDPAF</sequence>
<evidence type="ECO:0000259" key="1">
    <source>
        <dbReference type="SMART" id="SM00062"/>
    </source>
</evidence>
<dbReference type="InterPro" id="IPR001638">
    <property type="entry name" value="Solute-binding_3/MltF_N"/>
</dbReference>
<dbReference type="AlphaFoldDB" id="A0A2S4AL29"/>
<dbReference type="OrthoDB" id="5457351at2"/>
<dbReference type="PANTHER" id="PTHR38834:SF3">
    <property type="entry name" value="SOLUTE-BINDING PROTEIN FAMILY 3_N-TERMINAL DOMAIN-CONTAINING PROTEIN"/>
    <property type="match status" value="1"/>
</dbReference>
<dbReference type="Proteomes" id="UP000237068">
    <property type="component" value="Unassembled WGS sequence"/>
</dbReference>
<name>A0A2S4AL29_STUST</name>
<reference evidence="2 3" key="1">
    <citation type="submission" date="2018-01" db="EMBL/GenBank/DDBJ databases">
        <title>Denitrification phenotypes of diverse strains of Pseudomonas stutzeri.</title>
        <authorList>
            <person name="Milligan D.A."/>
            <person name="Bergaust L."/>
            <person name="Bakken L.R."/>
            <person name="Frostegard A."/>
        </authorList>
    </citation>
    <scope>NUCLEOTIDE SEQUENCE [LARGE SCALE GENOMIC DNA]</scope>
    <source>
        <strain evidence="2 3">24a13</strain>
    </source>
</reference>
<protein>
    <submittedName>
        <fullName evidence="2">Amino acid ABC transporter substrate-binding protein</fullName>
    </submittedName>
</protein>
<evidence type="ECO:0000313" key="3">
    <source>
        <dbReference type="Proteomes" id="UP000237068"/>
    </source>
</evidence>
<evidence type="ECO:0000313" key="2">
    <source>
        <dbReference type="EMBL" id="POH82186.1"/>
    </source>
</evidence>
<dbReference type="SUPFAM" id="SSF53850">
    <property type="entry name" value="Periplasmic binding protein-like II"/>
    <property type="match status" value="1"/>
</dbReference>
<gene>
    <name evidence="2" type="ORF">CXK91_16365</name>
</gene>
<dbReference type="Pfam" id="PF00497">
    <property type="entry name" value="SBP_bac_3"/>
    <property type="match status" value="1"/>
</dbReference>
<comment type="caution">
    <text evidence="2">The sequence shown here is derived from an EMBL/GenBank/DDBJ whole genome shotgun (WGS) entry which is preliminary data.</text>
</comment>
<organism evidence="2 3">
    <name type="scientific">Stutzerimonas stutzeri</name>
    <name type="common">Pseudomonas stutzeri</name>
    <dbReference type="NCBI Taxonomy" id="316"/>
    <lineage>
        <taxon>Bacteria</taxon>
        <taxon>Pseudomonadati</taxon>
        <taxon>Pseudomonadota</taxon>
        <taxon>Gammaproteobacteria</taxon>
        <taxon>Pseudomonadales</taxon>
        <taxon>Pseudomonadaceae</taxon>
        <taxon>Stutzerimonas</taxon>
    </lineage>
</organism>
<proteinExistence type="predicted"/>
<feature type="domain" description="Solute-binding protein family 3/N-terminal" evidence="1">
    <location>
        <begin position="14"/>
        <end position="245"/>
    </location>
</feature>